<name>A0A9D2I5H4_9FIRM</name>
<evidence type="ECO:0000313" key="1">
    <source>
        <dbReference type="EMBL" id="HJA91923.1"/>
    </source>
</evidence>
<comment type="caution">
    <text evidence="1">The sequence shown here is derived from an EMBL/GenBank/DDBJ whole genome shotgun (WGS) entry which is preliminary data.</text>
</comment>
<gene>
    <name evidence="1" type="ORF">H9717_02190</name>
</gene>
<sequence>MTLEDLKDIIPKDCDVGLTAKSDGDIPYVDKWGNWLNGGVKRLDVEISSISSAGYLLLELDI</sequence>
<reference evidence="1" key="1">
    <citation type="journal article" date="2021" name="PeerJ">
        <title>Extensive microbial diversity within the chicken gut microbiome revealed by metagenomics and culture.</title>
        <authorList>
            <person name="Gilroy R."/>
            <person name="Ravi A."/>
            <person name="Getino M."/>
            <person name="Pursley I."/>
            <person name="Horton D.L."/>
            <person name="Alikhan N.F."/>
            <person name="Baker D."/>
            <person name="Gharbi K."/>
            <person name="Hall N."/>
            <person name="Watson M."/>
            <person name="Adriaenssens E.M."/>
            <person name="Foster-Nyarko E."/>
            <person name="Jarju S."/>
            <person name="Secka A."/>
            <person name="Antonio M."/>
            <person name="Oren A."/>
            <person name="Chaudhuri R.R."/>
            <person name="La Ragione R."/>
            <person name="Hildebrand F."/>
            <person name="Pallen M.J."/>
        </authorList>
    </citation>
    <scope>NUCLEOTIDE SEQUENCE</scope>
    <source>
        <strain evidence="1">CHK179-7159</strain>
    </source>
</reference>
<accession>A0A9D2I5H4</accession>
<proteinExistence type="predicted"/>
<dbReference type="EMBL" id="DWYY01000026">
    <property type="protein sequence ID" value="HJA91923.1"/>
    <property type="molecule type" value="Genomic_DNA"/>
</dbReference>
<protein>
    <submittedName>
        <fullName evidence="1">Uncharacterized protein</fullName>
    </submittedName>
</protein>
<evidence type="ECO:0000313" key="2">
    <source>
        <dbReference type="Proteomes" id="UP000886858"/>
    </source>
</evidence>
<reference evidence="1" key="2">
    <citation type="submission" date="2021-04" db="EMBL/GenBank/DDBJ databases">
        <authorList>
            <person name="Gilroy R."/>
        </authorList>
    </citation>
    <scope>NUCLEOTIDE SEQUENCE</scope>
    <source>
        <strain evidence="1">CHK179-7159</strain>
    </source>
</reference>
<organism evidence="1 2">
    <name type="scientific">Candidatus Eisenbergiella merdipullorum</name>
    <dbReference type="NCBI Taxonomy" id="2838553"/>
    <lineage>
        <taxon>Bacteria</taxon>
        <taxon>Bacillati</taxon>
        <taxon>Bacillota</taxon>
        <taxon>Clostridia</taxon>
        <taxon>Lachnospirales</taxon>
        <taxon>Lachnospiraceae</taxon>
        <taxon>Eisenbergiella</taxon>
    </lineage>
</organism>
<dbReference type="Proteomes" id="UP000886858">
    <property type="component" value="Unassembled WGS sequence"/>
</dbReference>
<dbReference type="AlphaFoldDB" id="A0A9D2I5H4"/>